<keyword evidence="3" id="KW-0418">Kinase</keyword>
<dbReference type="EC" id="2.7.13.3" evidence="3"/>
<sequence length="490" mass="56365">MSSGKKIWNKRSVLLFSGGLITFVVLVFCMLHLMNQRLEKLNTTILKEINAESALLVQKEFDVFDQSIFLLRTLAETKEFSSIDRLIQEDSKKKFIAGYQIWKGKDESVRSILHQRLFIPLTADRLQLQSVTPKESETATFIKTQDGMYIVRQLMLDDGILQVYIDIKKLNEYFWTSSLGNKSYFEIYNADGICLINPELEKVGVQDNRKVRLDYSKGNVVINSDFINLPVLIQKYKIHGILGECDLLLSTLFLITDEEVTGIANLSILLGLVLVFAIVVFLTIFYLQRRKNHRLEVNNLHYQKEQALLKFEQLQEKMDPHFLFNSLGTLQQLIGKDGQLAKSFVTKLARVYRKLLSADDSGLSLISTELELAEEYFFLQKIRFGDGLSPLDVQLDLSLRNRKVPRLSLQILLENAIKHNEISAENPLSIRIYQQDQRIVVSNDLRLRLSGDESNGYGTQFLANIYDYYQVSGFEITEDKSSFKVFLPII</sequence>
<keyword evidence="3" id="KW-0808">Transferase</keyword>
<keyword evidence="1" id="KW-0812">Transmembrane</keyword>
<feature type="domain" description="Signal transduction histidine kinase internal region" evidence="2">
    <location>
        <begin position="310"/>
        <end position="387"/>
    </location>
</feature>
<dbReference type="InterPro" id="IPR050640">
    <property type="entry name" value="Bact_2-comp_sensor_kinase"/>
</dbReference>
<keyword evidence="1" id="KW-1133">Transmembrane helix</keyword>
<accession>A0A380CUK0</accession>
<dbReference type="GO" id="GO:0000155">
    <property type="term" value="F:phosphorelay sensor kinase activity"/>
    <property type="evidence" value="ECO:0007669"/>
    <property type="project" value="InterPro"/>
</dbReference>
<proteinExistence type="predicted"/>
<dbReference type="Pfam" id="PF06580">
    <property type="entry name" value="His_kinase"/>
    <property type="match status" value="1"/>
</dbReference>
<feature type="transmembrane region" description="Helical" evidence="1">
    <location>
        <begin position="12"/>
        <end position="34"/>
    </location>
</feature>
<dbReference type="RefSeq" id="WP_115171751.1">
    <property type="nucleotide sequence ID" value="NZ_UGYW01000002.1"/>
</dbReference>
<dbReference type="AlphaFoldDB" id="A0A380CUK0"/>
<dbReference type="InterPro" id="IPR010559">
    <property type="entry name" value="Sig_transdc_His_kin_internal"/>
</dbReference>
<dbReference type="PANTHER" id="PTHR34220">
    <property type="entry name" value="SENSOR HISTIDINE KINASE YPDA"/>
    <property type="match status" value="1"/>
</dbReference>
<feature type="transmembrane region" description="Helical" evidence="1">
    <location>
        <begin position="266"/>
        <end position="287"/>
    </location>
</feature>
<keyword evidence="1" id="KW-0472">Membrane</keyword>
<evidence type="ECO:0000256" key="1">
    <source>
        <dbReference type="SAM" id="Phobius"/>
    </source>
</evidence>
<organism evidence="3 4">
    <name type="scientific">Sphingobacterium spiritivorum</name>
    <name type="common">Flavobacterium spiritivorum</name>
    <dbReference type="NCBI Taxonomy" id="258"/>
    <lineage>
        <taxon>Bacteria</taxon>
        <taxon>Pseudomonadati</taxon>
        <taxon>Bacteroidota</taxon>
        <taxon>Sphingobacteriia</taxon>
        <taxon>Sphingobacteriales</taxon>
        <taxon>Sphingobacteriaceae</taxon>
        <taxon>Sphingobacterium</taxon>
    </lineage>
</organism>
<dbReference type="GO" id="GO:0016020">
    <property type="term" value="C:membrane"/>
    <property type="evidence" value="ECO:0007669"/>
    <property type="project" value="InterPro"/>
</dbReference>
<dbReference type="EMBL" id="UGYW01000002">
    <property type="protein sequence ID" value="SUJ29248.1"/>
    <property type="molecule type" value="Genomic_DNA"/>
</dbReference>
<dbReference type="Proteomes" id="UP000254893">
    <property type="component" value="Unassembled WGS sequence"/>
</dbReference>
<gene>
    <name evidence="3" type="primary">yehU_5</name>
    <name evidence="3" type="ORF">NCTC11388_04576</name>
</gene>
<name>A0A380CUK0_SPHSI</name>
<evidence type="ECO:0000259" key="2">
    <source>
        <dbReference type="Pfam" id="PF06580"/>
    </source>
</evidence>
<dbReference type="PANTHER" id="PTHR34220:SF7">
    <property type="entry name" value="SENSOR HISTIDINE KINASE YPDA"/>
    <property type="match status" value="1"/>
</dbReference>
<evidence type="ECO:0000313" key="4">
    <source>
        <dbReference type="Proteomes" id="UP000254893"/>
    </source>
</evidence>
<evidence type="ECO:0000313" key="3">
    <source>
        <dbReference type="EMBL" id="SUJ29248.1"/>
    </source>
</evidence>
<protein>
    <submittedName>
        <fullName evidence="3">Probable sensor-like histidine kinase YehU</fullName>
        <ecNumber evidence="3">2.7.13.3</ecNumber>
    </submittedName>
</protein>
<reference evidence="3 4" key="1">
    <citation type="submission" date="2018-06" db="EMBL/GenBank/DDBJ databases">
        <authorList>
            <consortium name="Pathogen Informatics"/>
            <person name="Doyle S."/>
        </authorList>
    </citation>
    <scope>NUCLEOTIDE SEQUENCE [LARGE SCALE GENOMIC DNA]</scope>
    <source>
        <strain evidence="3 4">NCTC11388</strain>
    </source>
</reference>